<dbReference type="PANTHER" id="PTHR34997">
    <property type="entry name" value="AM15"/>
    <property type="match status" value="1"/>
</dbReference>
<keyword evidence="2" id="KW-0843">Virulence</keyword>
<feature type="domain" description="LysM" evidence="4">
    <location>
        <begin position="27"/>
        <end position="73"/>
    </location>
</feature>
<keyword evidence="6" id="KW-1185">Reference proteome</keyword>
<keyword evidence="5" id="KW-0326">Glycosidase</keyword>
<keyword evidence="5" id="KW-0378">Hydrolase</keyword>
<dbReference type="GO" id="GO:0008843">
    <property type="term" value="F:endochitinase activity"/>
    <property type="evidence" value="ECO:0007669"/>
    <property type="project" value="UniProtKB-EC"/>
</dbReference>
<proteinExistence type="predicted"/>
<keyword evidence="1" id="KW-0147">Chitin-binding</keyword>
<organism evidence="5 6">
    <name type="scientific">Marasmius tenuissimus</name>
    <dbReference type="NCBI Taxonomy" id="585030"/>
    <lineage>
        <taxon>Eukaryota</taxon>
        <taxon>Fungi</taxon>
        <taxon>Dikarya</taxon>
        <taxon>Basidiomycota</taxon>
        <taxon>Agaricomycotina</taxon>
        <taxon>Agaricomycetes</taxon>
        <taxon>Agaricomycetidae</taxon>
        <taxon>Agaricales</taxon>
        <taxon>Marasmiineae</taxon>
        <taxon>Marasmiaceae</taxon>
        <taxon>Marasmius</taxon>
    </lineage>
</organism>
<name>A0ABR2ZU37_9AGAR</name>
<dbReference type="EMBL" id="JBBXMP010000056">
    <property type="protein sequence ID" value="KAL0064858.1"/>
    <property type="molecule type" value="Genomic_DNA"/>
</dbReference>
<evidence type="ECO:0000313" key="5">
    <source>
        <dbReference type="EMBL" id="KAL0064858.1"/>
    </source>
</evidence>
<sequence length="224" mass="23920">MPFFYFTLFSFVVVAQALVARGPTCTQQYTVQSGDSCNAIENYFKLAPGTVRSLNSLVNAQCTNLYPGQSLCLSTSSSNPSGGGGASCSQSYTVQSGDSCSKIENRFGLNAGSVVQSNPSVNAQCTNLYPGQVLCLVAGSGGGDSTVTVTGPTTTALATTTQTYTLSETQTLSTTATAIGHRQYHGHADVHRHDYPVLYYDITSHYNDDAEHDSHRHQHYNFTS</sequence>
<evidence type="ECO:0000256" key="3">
    <source>
        <dbReference type="SAM" id="SignalP"/>
    </source>
</evidence>
<reference evidence="5 6" key="1">
    <citation type="submission" date="2024-05" db="EMBL/GenBank/DDBJ databases">
        <title>A draft genome resource for the thread blight pathogen Marasmius tenuissimus strain MS-2.</title>
        <authorList>
            <person name="Yulfo-Soto G.E."/>
            <person name="Baruah I.K."/>
            <person name="Amoako-Attah I."/>
            <person name="Bukari Y."/>
            <person name="Meinhardt L.W."/>
            <person name="Bailey B.A."/>
            <person name="Cohen S.P."/>
        </authorList>
    </citation>
    <scope>NUCLEOTIDE SEQUENCE [LARGE SCALE GENOMIC DNA]</scope>
    <source>
        <strain evidence="5 6">MS-2</strain>
    </source>
</reference>
<feature type="chain" id="PRO_5047207861" evidence="3">
    <location>
        <begin position="18"/>
        <end position="224"/>
    </location>
</feature>
<dbReference type="Gene3D" id="3.10.350.10">
    <property type="entry name" value="LysM domain"/>
    <property type="match status" value="2"/>
</dbReference>
<dbReference type="SUPFAM" id="SSF54106">
    <property type="entry name" value="LysM domain"/>
    <property type="match status" value="2"/>
</dbReference>
<dbReference type="CDD" id="cd00118">
    <property type="entry name" value="LysM"/>
    <property type="match status" value="2"/>
</dbReference>
<comment type="caution">
    <text evidence="5">The sequence shown here is derived from an EMBL/GenBank/DDBJ whole genome shotgun (WGS) entry which is preliminary data.</text>
</comment>
<evidence type="ECO:0000313" key="6">
    <source>
        <dbReference type="Proteomes" id="UP001437256"/>
    </source>
</evidence>
<accession>A0ABR2ZU37</accession>
<dbReference type="EC" id="3.2.1.14" evidence="5"/>
<dbReference type="InterPro" id="IPR052210">
    <property type="entry name" value="LysM1-like"/>
</dbReference>
<dbReference type="PANTHER" id="PTHR34997:SF1">
    <property type="entry name" value="PEPTIDOGLYCAN-BINDING LYSIN DOMAIN"/>
    <property type="match status" value="1"/>
</dbReference>
<feature type="signal peptide" evidence="3">
    <location>
        <begin position="1"/>
        <end position="17"/>
    </location>
</feature>
<dbReference type="InterPro" id="IPR018392">
    <property type="entry name" value="LysM"/>
</dbReference>
<gene>
    <name evidence="5" type="primary">CHT2_3</name>
    <name evidence="5" type="ORF">AAF712_008255</name>
</gene>
<evidence type="ECO:0000256" key="2">
    <source>
        <dbReference type="ARBA" id="ARBA00023026"/>
    </source>
</evidence>
<keyword evidence="3" id="KW-0732">Signal</keyword>
<dbReference type="Pfam" id="PF01476">
    <property type="entry name" value="LysM"/>
    <property type="match status" value="2"/>
</dbReference>
<evidence type="ECO:0000256" key="1">
    <source>
        <dbReference type="ARBA" id="ARBA00022669"/>
    </source>
</evidence>
<dbReference type="SMART" id="SM00257">
    <property type="entry name" value="LysM"/>
    <property type="match status" value="2"/>
</dbReference>
<dbReference type="Proteomes" id="UP001437256">
    <property type="component" value="Unassembled WGS sequence"/>
</dbReference>
<feature type="domain" description="LysM" evidence="4">
    <location>
        <begin position="90"/>
        <end position="136"/>
    </location>
</feature>
<protein>
    <submittedName>
        <fullName evidence="5">Chitinase 2</fullName>
        <ecNumber evidence="5">3.2.1.14</ecNumber>
    </submittedName>
</protein>
<dbReference type="InterPro" id="IPR036779">
    <property type="entry name" value="LysM_dom_sf"/>
</dbReference>
<evidence type="ECO:0000259" key="4">
    <source>
        <dbReference type="PROSITE" id="PS51782"/>
    </source>
</evidence>
<dbReference type="PROSITE" id="PS51782">
    <property type="entry name" value="LYSM"/>
    <property type="match status" value="2"/>
</dbReference>